<protein>
    <submittedName>
        <fullName evidence="2">Hemerythrin domain-containing protein</fullName>
    </submittedName>
</protein>
<dbReference type="OrthoDB" id="2587424at2"/>
<dbReference type="Gene3D" id="1.20.120.520">
    <property type="entry name" value="nmb1532 protein domain like"/>
    <property type="match status" value="1"/>
</dbReference>
<comment type="caution">
    <text evidence="2">The sequence shown here is derived from an EMBL/GenBank/DDBJ whole genome shotgun (WGS) entry which is preliminary data.</text>
</comment>
<evidence type="ECO:0000313" key="2">
    <source>
        <dbReference type="EMBL" id="RTE11398.1"/>
    </source>
</evidence>
<evidence type="ECO:0000259" key="1">
    <source>
        <dbReference type="Pfam" id="PF01814"/>
    </source>
</evidence>
<dbReference type="RefSeq" id="WP_126139568.1">
    <property type="nucleotide sequence ID" value="NZ_RXHU01000009.1"/>
</dbReference>
<dbReference type="Proteomes" id="UP000276128">
    <property type="component" value="Unassembled WGS sequence"/>
</dbReference>
<accession>A0A430JK36</accession>
<dbReference type="Pfam" id="PF01814">
    <property type="entry name" value="Hemerythrin"/>
    <property type="match status" value="1"/>
</dbReference>
<gene>
    <name evidence="2" type="ORF">EJQ19_02140</name>
</gene>
<organism evidence="2 3">
    <name type="scientific">Paenibacillus whitsoniae</name>
    <dbReference type="NCBI Taxonomy" id="2496558"/>
    <lineage>
        <taxon>Bacteria</taxon>
        <taxon>Bacillati</taxon>
        <taxon>Bacillota</taxon>
        <taxon>Bacilli</taxon>
        <taxon>Bacillales</taxon>
        <taxon>Paenibacillaceae</taxon>
        <taxon>Paenibacillus</taxon>
    </lineage>
</organism>
<reference evidence="2 3" key="1">
    <citation type="submission" date="2018-12" db="EMBL/GenBank/DDBJ databases">
        <title>Bacillus ochoae sp. nov., Paenibacillus whitsoniae sp. nov., Paenibacillus spiritus sp. nov. Isolated from the Mars Exploration Rover during spacecraft assembly.</title>
        <authorList>
            <person name="Seuylemezian A."/>
            <person name="Vaishampayan P."/>
        </authorList>
    </citation>
    <scope>NUCLEOTIDE SEQUENCE [LARGE SCALE GENOMIC DNA]</scope>
    <source>
        <strain evidence="2 3">MER 54</strain>
    </source>
</reference>
<evidence type="ECO:0000313" key="3">
    <source>
        <dbReference type="Proteomes" id="UP000276128"/>
    </source>
</evidence>
<dbReference type="AlphaFoldDB" id="A0A430JK36"/>
<keyword evidence="3" id="KW-1185">Reference proteome</keyword>
<feature type="domain" description="Hemerythrin-like" evidence="1">
    <location>
        <begin position="25"/>
        <end position="168"/>
    </location>
</feature>
<sequence>MTTLSNTGGPLGLASANPAELVFATDRLRVEHEWLRLHLKTLEAKAKEAKQLNTAASGVTALRELLEQASVLEEELERHAMWEERELFPFLLAYHHRHAVPSIVPSFWVLEKDYQLALLFLQSFRETATKAISPFAKPLLEEAVANLVQACLILKDHLTMEEQLVFPITEQVLTDLDYFFS</sequence>
<proteinExistence type="predicted"/>
<dbReference type="InterPro" id="IPR012312">
    <property type="entry name" value="Hemerythrin-like"/>
</dbReference>
<name>A0A430JK36_9BACL</name>
<dbReference type="EMBL" id="RXHU01000009">
    <property type="protein sequence ID" value="RTE11398.1"/>
    <property type="molecule type" value="Genomic_DNA"/>
</dbReference>